<dbReference type="EMBL" id="FLRD01001007">
    <property type="protein sequence ID" value="SBT56099.1"/>
    <property type="molecule type" value="Genomic_DNA"/>
</dbReference>
<dbReference type="AlphaFoldDB" id="A0A1A9AQ81"/>
<dbReference type="EMBL" id="FLRE01002282">
    <property type="protein sequence ID" value="SBT58343.1"/>
    <property type="molecule type" value="Genomic_DNA"/>
</dbReference>
<reference evidence="3 4" key="1">
    <citation type="submission" date="2016-05" db="EMBL/GenBank/DDBJ databases">
        <authorList>
            <person name="Naeem Raeece"/>
        </authorList>
    </citation>
    <scope>NUCLEOTIDE SEQUENCE [LARGE SCALE GENOMIC DNA]</scope>
</reference>
<evidence type="ECO:0000313" key="4">
    <source>
        <dbReference type="Proteomes" id="UP000078555"/>
    </source>
</evidence>
<name>A0A1A9AQ81_PLAOA</name>
<organism evidence="2 3">
    <name type="scientific">Plasmodium ovale wallikeri</name>
    <dbReference type="NCBI Taxonomy" id="864142"/>
    <lineage>
        <taxon>Eukaryota</taxon>
        <taxon>Sar</taxon>
        <taxon>Alveolata</taxon>
        <taxon>Apicomplexa</taxon>
        <taxon>Aconoidasida</taxon>
        <taxon>Haemosporida</taxon>
        <taxon>Plasmodiidae</taxon>
        <taxon>Plasmodium</taxon>
        <taxon>Plasmodium (Plasmodium)</taxon>
    </lineage>
</organism>
<evidence type="ECO:0000313" key="2">
    <source>
        <dbReference type="EMBL" id="SBT58343.1"/>
    </source>
</evidence>
<evidence type="ECO:0000313" key="1">
    <source>
        <dbReference type="EMBL" id="SBT56099.1"/>
    </source>
</evidence>
<keyword evidence="4" id="KW-1185">Reference proteome</keyword>
<evidence type="ECO:0008006" key="5">
    <source>
        <dbReference type="Google" id="ProtNLM"/>
    </source>
</evidence>
<sequence length="75" mass="8957">MKLHAHNHSEYYTARKLITLHLFTPLGHLLRLGIQKFKGISKNIDEGEYKMHQNISEHIERNSEYNEYNITYNTL</sequence>
<dbReference type="Proteomes" id="UP000078550">
    <property type="component" value="Unassembled WGS sequence"/>
</dbReference>
<proteinExistence type="predicted"/>
<gene>
    <name evidence="1" type="ORF">POVWA1_074400</name>
    <name evidence="2" type="ORF">POVWA2_084420</name>
</gene>
<reference evidence="2" key="2">
    <citation type="submission" date="2016-05" db="EMBL/GenBank/DDBJ databases">
        <authorList>
            <person name="Lavstsen T."/>
            <person name="Jespersen J.S."/>
        </authorList>
    </citation>
    <scope>NUCLEOTIDE SEQUENCE [LARGE SCALE GENOMIC DNA]</scope>
</reference>
<dbReference type="Proteomes" id="UP000078555">
    <property type="component" value="Unassembled WGS sequence"/>
</dbReference>
<protein>
    <recommendedName>
        <fullName evidence="5">PIR Superfamily Protein</fullName>
    </recommendedName>
</protein>
<accession>A0A1A9AQ81</accession>
<evidence type="ECO:0000313" key="3">
    <source>
        <dbReference type="Proteomes" id="UP000078550"/>
    </source>
</evidence>